<evidence type="ECO:0000313" key="2">
    <source>
        <dbReference type="EMBL" id="EOA96538.1"/>
    </source>
</evidence>
<gene>
    <name evidence="2" type="ORF">Anapl_04300</name>
</gene>
<dbReference type="EMBL" id="KB743944">
    <property type="protein sequence ID" value="EOA96538.1"/>
    <property type="molecule type" value="Genomic_DNA"/>
</dbReference>
<dbReference type="Proteomes" id="UP000296049">
    <property type="component" value="Unassembled WGS sequence"/>
</dbReference>
<organism evidence="2 3">
    <name type="scientific">Anas platyrhynchos</name>
    <name type="common">Mallard</name>
    <name type="synonym">Anas boschas</name>
    <dbReference type="NCBI Taxonomy" id="8839"/>
    <lineage>
        <taxon>Eukaryota</taxon>
        <taxon>Metazoa</taxon>
        <taxon>Chordata</taxon>
        <taxon>Craniata</taxon>
        <taxon>Vertebrata</taxon>
        <taxon>Euteleostomi</taxon>
        <taxon>Archelosauria</taxon>
        <taxon>Archosauria</taxon>
        <taxon>Dinosauria</taxon>
        <taxon>Saurischia</taxon>
        <taxon>Theropoda</taxon>
        <taxon>Coelurosauria</taxon>
        <taxon>Aves</taxon>
        <taxon>Neognathae</taxon>
        <taxon>Galloanserae</taxon>
        <taxon>Anseriformes</taxon>
        <taxon>Anatidae</taxon>
        <taxon>Anatinae</taxon>
        <taxon>Anas</taxon>
    </lineage>
</organism>
<evidence type="ECO:0000313" key="3">
    <source>
        <dbReference type="Proteomes" id="UP000296049"/>
    </source>
</evidence>
<accession>R0KTD2</accession>
<proteinExistence type="predicted"/>
<dbReference type="AlphaFoldDB" id="R0KTD2"/>
<evidence type="ECO:0000256" key="1">
    <source>
        <dbReference type="SAM" id="MobiDB-lite"/>
    </source>
</evidence>
<protein>
    <submittedName>
        <fullName evidence="2">Uncharacterized protein</fullName>
    </submittedName>
</protein>
<sequence>MSPLSPYLNLDPRYLVQAQGPARLAQAEGLAHPPPSPSNSNSSQELCSARGSPLRAVELKQLTEMFSQNLIRAPQRYVLSSQQP</sequence>
<keyword evidence="3" id="KW-1185">Reference proteome</keyword>
<feature type="region of interest" description="Disordered" evidence="1">
    <location>
        <begin position="25"/>
        <end position="51"/>
    </location>
</feature>
<reference evidence="3" key="1">
    <citation type="journal article" date="2013" name="Nat. Genet.">
        <title>The duck genome and transcriptome provide insight into an avian influenza virus reservoir species.</title>
        <authorList>
            <person name="Huang Y."/>
            <person name="Li Y."/>
            <person name="Burt D.W."/>
            <person name="Chen H."/>
            <person name="Zhang Y."/>
            <person name="Qian W."/>
            <person name="Kim H."/>
            <person name="Gan S."/>
            <person name="Zhao Y."/>
            <person name="Li J."/>
            <person name="Yi K."/>
            <person name="Feng H."/>
            <person name="Zhu P."/>
            <person name="Li B."/>
            <person name="Liu Q."/>
            <person name="Fairley S."/>
            <person name="Magor K.E."/>
            <person name="Du Z."/>
            <person name="Hu X."/>
            <person name="Goodman L."/>
            <person name="Tafer H."/>
            <person name="Vignal A."/>
            <person name="Lee T."/>
            <person name="Kim K.W."/>
            <person name="Sheng Z."/>
            <person name="An Y."/>
            <person name="Searle S."/>
            <person name="Herrero J."/>
            <person name="Groenen M.A."/>
            <person name="Crooijmans R.P."/>
            <person name="Faraut T."/>
            <person name="Cai Q."/>
            <person name="Webster R.G."/>
            <person name="Aldridge J.R."/>
            <person name="Warren W.C."/>
            <person name="Bartschat S."/>
            <person name="Kehr S."/>
            <person name="Marz M."/>
            <person name="Stadler P.F."/>
            <person name="Smith J."/>
            <person name="Kraus R.H."/>
            <person name="Zhao Y."/>
            <person name="Ren L."/>
            <person name="Fei J."/>
            <person name="Morisson M."/>
            <person name="Kaiser P."/>
            <person name="Griffin D.K."/>
            <person name="Rao M."/>
            <person name="Pitel F."/>
            <person name="Wang J."/>
            <person name="Li N."/>
        </authorList>
    </citation>
    <scope>NUCLEOTIDE SEQUENCE [LARGE SCALE GENOMIC DNA]</scope>
</reference>
<name>R0KTD2_ANAPL</name>